<keyword evidence="3" id="KW-1185">Reference proteome</keyword>
<dbReference type="AlphaFoldDB" id="K0TMK1"/>
<comment type="caution">
    <text evidence="2">The sequence shown here is derived from an EMBL/GenBank/DDBJ whole genome shotgun (WGS) entry which is preliminary data.</text>
</comment>
<proteinExistence type="predicted"/>
<feature type="non-terminal residue" evidence="2">
    <location>
        <position position="1"/>
    </location>
</feature>
<evidence type="ECO:0000313" key="2">
    <source>
        <dbReference type="EMBL" id="EJK72742.1"/>
    </source>
</evidence>
<reference evidence="2 3" key="1">
    <citation type="journal article" date="2012" name="Genome Biol.">
        <title>Genome and low-iron response of an oceanic diatom adapted to chronic iron limitation.</title>
        <authorList>
            <person name="Lommer M."/>
            <person name="Specht M."/>
            <person name="Roy A.S."/>
            <person name="Kraemer L."/>
            <person name="Andreson R."/>
            <person name="Gutowska M.A."/>
            <person name="Wolf J."/>
            <person name="Bergner S.V."/>
            <person name="Schilhabel M.B."/>
            <person name="Klostermeier U.C."/>
            <person name="Beiko R.G."/>
            <person name="Rosenstiel P."/>
            <person name="Hippler M."/>
            <person name="Laroche J."/>
        </authorList>
    </citation>
    <scope>NUCLEOTIDE SEQUENCE [LARGE SCALE GENOMIC DNA]</scope>
    <source>
        <strain evidence="2 3">CCMP1005</strain>
    </source>
</reference>
<name>K0TMK1_THAOC</name>
<accession>K0TMK1</accession>
<protein>
    <submittedName>
        <fullName evidence="2">Uncharacterized protein</fullName>
    </submittedName>
</protein>
<evidence type="ECO:0000313" key="3">
    <source>
        <dbReference type="Proteomes" id="UP000266841"/>
    </source>
</evidence>
<gene>
    <name evidence="2" type="ORF">THAOC_05692</name>
</gene>
<evidence type="ECO:0000256" key="1">
    <source>
        <dbReference type="SAM" id="MobiDB-lite"/>
    </source>
</evidence>
<sequence>APGARQGRHGSPASRRRPHQRRTAASRRGGGTLAVGGRRDGGSGWCTVSPPAPPGSGPRARPTSRAPRRRGAPKKTTLPAKRSKRPDAPPFRGPKKAKRHRKDGQSAKDEPDSALDGLDALQKVSSAETVIECSRPLLSRCPDHAFRSPGTVSS</sequence>
<feature type="region of interest" description="Disordered" evidence="1">
    <location>
        <begin position="1"/>
        <end position="117"/>
    </location>
</feature>
<dbReference type="EMBL" id="AGNL01005378">
    <property type="protein sequence ID" value="EJK72742.1"/>
    <property type="molecule type" value="Genomic_DNA"/>
</dbReference>
<feature type="compositionally biased region" description="Basic residues" evidence="1">
    <location>
        <begin position="93"/>
        <end position="102"/>
    </location>
</feature>
<organism evidence="2 3">
    <name type="scientific">Thalassiosira oceanica</name>
    <name type="common">Marine diatom</name>
    <dbReference type="NCBI Taxonomy" id="159749"/>
    <lineage>
        <taxon>Eukaryota</taxon>
        <taxon>Sar</taxon>
        <taxon>Stramenopiles</taxon>
        <taxon>Ochrophyta</taxon>
        <taxon>Bacillariophyta</taxon>
        <taxon>Coscinodiscophyceae</taxon>
        <taxon>Thalassiosirophycidae</taxon>
        <taxon>Thalassiosirales</taxon>
        <taxon>Thalassiosiraceae</taxon>
        <taxon>Thalassiosira</taxon>
    </lineage>
</organism>
<dbReference type="Proteomes" id="UP000266841">
    <property type="component" value="Unassembled WGS sequence"/>
</dbReference>
<feature type="compositionally biased region" description="Basic residues" evidence="1">
    <location>
        <begin position="14"/>
        <end position="25"/>
    </location>
</feature>